<feature type="region of interest" description="Disordered" evidence="1">
    <location>
        <begin position="1"/>
        <end position="78"/>
    </location>
</feature>
<dbReference type="AlphaFoldDB" id="A0A5C6TBD0"/>
<evidence type="ECO:0008006" key="4">
    <source>
        <dbReference type="Google" id="ProtNLM"/>
    </source>
</evidence>
<dbReference type="PANTHER" id="PTHR38166:SF1">
    <property type="entry name" value="C2H2-TYPE DOMAIN-CONTAINING PROTEIN"/>
    <property type="match status" value="1"/>
</dbReference>
<evidence type="ECO:0000313" key="3">
    <source>
        <dbReference type="Proteomes" id="UP000321331"/>
    </source>
</evidence>
<accession>A0A5C6TBD0</accession>
<name>A0A5C6TBD0_FUSOC</name>
<proteinExistence type="predicted"/>
<gene>
    <name evidence="2" type="ORF">FocTR4_00004115</name>
</gene>
<sequence length="359" mass="41088">MTETKFHKPPPSQNSSQSNGSPAPSSDARGVKRASVDQCDPRVGHQPNAPLPGCAAPLSPRHDKGSQYSSLEDIEDEDDDVDDIQRWEQELAASEWFQTLRLELKTYASARFRVWKEKMEYIASPEDELRSPERFGPSSIQPMTHTRTGDEHDLREEELASMSRPTFSAVFLYLACPFYVYDHEKCQECLLTSDLRSIEDLVEHLFQCHSRRCYCPHCYETFDSLISCDDHVLREECQKRVPSPIFGLTEGQKAMLLDIDTQCIGQKALWFRIWSIVFPDTTEPRSWFLDRDPGLSISMMRDFWNSNGFKYIAQSLGDRRISPENSRKLTGILYEMVLEDLLIGVIDERKCSGTTLAPG</sequence>
<dbReference type="PANTHER" id="PTHR38166">
    <property type="entry name" value="C2H2-TYPE DOMAIN-CONTAINING PROTEIN-RELATED"/>
    <property type="match status" value="1"/>
</dbReference>
<feature type="compositionally biased region" description="Low complexity" evidence="1">
    <location>
        <begin position="13"/>
        <end position="26"/>
    </location>
</feature>
<organism evidence="2 3">
    <name type="scientific">Fusarium oxysporum f. sp. cubense</name>
    <dbReference type="NCBI Taxonomy" id="61366"/>
    <lineage>
        <taxon>Eukaryota</taxon>
        <taxon>Fungi</taxon>
        <taxon>Dikarya</taxon>
        <taxon>Ascomycota</taxon>
        <taxon>Pezizomycotina</taxon>
        <taxon>Sordariomycetes</taxon>
        <taxon>Hypocreomycetidae</taxon>
        <taxon>Hypocreales</taxon>
        <taxon>Nectriaceae</taxon>
        <taxon>Fusarium</taxon>
        <taxon>Fusarium oxysporum species complex</taxon>
    </lineage>
</organism>
<comment type="caution">
    <text evidence="2">The sequence shown here is derived from an EMBL/GenBank/DDBJ whole genome shotgun (WGS) entry which is preliminary data.</text>
</comment>
<evidence type="ECO:0000313" key="2">
    <source>
        <dbReference type="EMBL" id="TXC07982.1"/>
    </source>
</evidence>
<feature type="region of interest" description="Disordered" evidence="1">
    <location>
        <begin position="128"/>
        <end position="150"/>
    </location>
</feature>
<evidence type="ECO:0000256" key="1">
    <source>
        <dbReference type="SAM" id="MobiDB-lite"/>
    </source>
</evidence>
<dbReference type="Proteomes" id="UP000321331">
    <property type="component" value="Unassembled WGS sequence"/>
</dbReference>
<dbReference type="EMBL" id="VMNF01000005">
    <property type="protein sequence ID" value="TXC07982.1"/>
    <property type="molecule type" value="Genomic_DNA"/>
</dbReference>
<reference evidence="2 3" key="1">
    <citation type="submission" date="2019-07" db="EMBL/GenBank/DDBJ databases">
        <title>The First High-Quality Draft Genome Sequence of the Causal Agent of the Current Panama Disease Epidemic.</title>
        <authorList>
            <person name="Warmington R.J."/>
            <person name="Kay W."/>
            <person name="Jeffries A."/>
            <person name="Bebber D."/>
            <person name="Moore K."/>
            <person name="Studholme D.J."/>
        </authorList>
    </citation>
    <scope>NUCLEOTIDE SEQUENCE [LARGE SCALE GENOMIC DNA]</scope>
    <source>
        <strain evidence="2 3">TR4</strain>
    </source>
</reference>
<protein>
    <recommendedName>
        <fullName evidence="4">C2H2-type domain-containing protein</fullName>
    </recommendedName>
</protein>